<dbReference type="Proteomes" id="UP001430953">
    <property type="component" value="Unassembled WGS sequence"/>
</dbReference>
<dbReference type="AlphaFoldDB" id="A0AAW2F6B2"/>
<reference evidence="1 2" key="1">
    <citation type="submission" date="2023-03" db="EMBL/GenBank/DDBJ databases">
        <title>High recombination rates correlate with genetic variation in Cardiocondyla obscurior ants.</title>
        <authorList>
            <person name="Errbii M."/>
        </authorList>
    </citation>
    <scope>NUCLEOTIDE SEQUENCE [LARGE SCALE GENOMIC DNA]</scope>
    <source>
        <strain evidence="1">Alpha-2009</strain>
        <tissue evidence="1">Whole body</tissue>
    </source>
</reference>
<organism evidence="1 2">
    <name type="scientific">Cardiocondyla obscurior</name>
    <dbReference type="NCBI Taxonomy" id="286306"/>
    <lineage>
        <taxon>Eukaryota</taxon>
        <taxon>Metazoa</taxon>
        <taxon>Ecdysozoa</taxon>
        <taxon>Arthropoda</taxon>
        <taxon>Hexapoda</taxon>
        <taxon>Insecta</taxon>
        <taxon>Pterygota</taxon>
        <taxon>Neoptera</taxon>
        <taxon>Endopterygota</taxon>
        <taxon>Hymenoptera</taxon>
        <taxon>Apocrita</taxon>
        <taxon>Aculeata</taxon>
        <taxon>Formicoidea</taxon>
        <taxon>Formicidae</taxon>
        <taxon>Myrmicinae</taxon>
        <taxon>Cardiocondyla</taxon>
    </lineage>
</organism>
<name>A0AAW2F6B2_9HYME</name>
<protein>
    <submittedName>
        <fullName evidence="1">Uncharacterized protein</fullName>
    </submittedName>
</protein>
<evidence type="ECO:0000313" key="1">
    <source>
        <dbReference type="EMBL" id="KAL0110246.1"/>
    </source>
</evidence>
<gene>
    <name evidence="1" type="ORF">PUN28_013716</name>
</gene>
<dbReference type="EMBL" id="JADYXP020000014">
    <property type="protein sequence ID" value="KAL0110246.1"/>
    <property type="molecule type" value="Genomic_DNA"/>
</dbReference>
<keyword evidence="2" id="KW-1185">Reference proteome</keyword>
<sequence length="112" mass="12679">MIPRCYIATAIAIIANVYFAASIDFSKCDRKVGKSILNGTISKLFEISENTFRSLRISFLYLLVGLEKEKGEARETDIEMLRNRETGIQAGSPVLGKPRVQCHRNFSNKFFN</sequence>
<proteinExistence type="predicted"/>
<comment type="caution">
    <text evidence="1">The sequence shown here is derived from an EMBL/GenBank/DDBJ whole genome shotgun (WGS) entry which is preliminary data.</text>
</comment>
<accession>A0AAW2F6B2</accession>
<evidence type="ECO:0000313" key="2">
    <source>
        <dbReference type="Proteomes" id="UP001430953"/>
    </source>
</evidence>